<evidence type="ECO:0000313" key="2">
    <source>
        <dbReference type="Proteomes" id="UP000594638"/>
    </source>
</evidence>
<evidence type="ECO:0000313" key="1">
    <source>
        <dbReference type="EMBL" id="CAA2960346.1"/>
    </source>
</evidence>
<protein>
    <recommendedName>
        <fullName evidence="3">Disease resistance protein</fullName>
    </recommendedName>
</protein>
<dbReference type="Gramene" id="OE9A022794T1">
    <property type="protein sequence ID" value="OE9A022794C1"/>
    <property type="gene ID" value="OE9A022794"/>
</dbReference>
<gene>
    <name evidence="1" type="ORF">OLEA9_A022794</name>
</gene>
<dbReference type="OrthoDB" id="1357022at2759"/>
<dbReference type="PANTHER" id="PTHR15140">
    <property type="entry name" value="TUBULIN-SPECIFIC CHAPERONE E"/>
    <property type="match status" value="1"/>
</dbReference>
<dbReference type="EMBL" id="CACTIH010000391">
    <property type="protein sequence ID" value="CAA2960346.1"/>
    <property type="molecule type" value="Genomic_DNA"/>
</dbReference>
<sequence>YDPLPENFALAARLENLTLSRCRLSPKNMAGLGSLPNLEWLKLKNLLFDDSAWEPSEGEFPKLKFLLLWSIDLES</sequence>
<dbReference type="Proteomes" id="UP000594638">
    <property type="component" value="Unassembled WGS sequence"/>
</dbReference>
<reference evidence="1 2" key="1">
    <citation type="submission" date="2019-12" db="EMBL/GenBank/DDBJ databases">
        <authorList>
            <person name="Alioto T."/>
            <person name="Alioto T."/>
            <person name="Gomez Garrido J."/>
        </authorList>
    </citation>
    <scope>NUCLEOTIDE SEQUENCE [LARGE SCALE GENOMIC DNA]</scope>
</reference>
<feature type="non-terminal residue" evidence="1">
    <location>
        <position position="1"/>
    </location>
</feature>
<keyword evidence="2" id="KW-1185">Reference proteome</keyword>
<name>A0A8S0Q0H7_OLEEU</name>
<evidence type="ECO:0008006" key="3">
    <source>
        <dbReference type="Google" id="ProtNLM"/>
    </source>
</evidence>
<accession>A0A8S0Q0H7</accession>
<dbReference type="PANTHER" id="PTHR15140:SF37">
    <property type="entry name" value="UBIQUITIN-LIKE DOMAIN-CONTAINING PROTEIN"/>
    <property type="match status" value="1"/>
</dbReference>
<organism evidence="1 2">
    <name type="scientific">Olea europaea subsp. europaea</name>
    <dbReference type="NCBI Taxonomy" id="158383"/>
    <lineage>
        <taxon>Eukaryota</taxon>
        <taxon>Viridiplantae</taxon>
        <taxon>Streptophyta</taxon>
        <taxon>Embryophyta</taxon>
        <taxon>Tracheophyta</taxon>
        <taxon>Spermatophyta</taxon>
        <taxon>Magnoliopsida</taxon>
        <taxon>eudicotyledons</taxon>
        <taxon>Gunneridae</taxon>
        <taxon>Pentapetalae</taxon>
        <taxon>asterids</taxon>
        <taxon>lamiids</taxon>
        <taxon>Lamiales</taxon>
        <taxon>Oleaceae</taxon>
        <taxon>Oleeae</taxon>
        <taxon>Olea</taxon>
    </lineage>
</organism>
<dbReference type="InterPro" id="IPR032675">
    <property type="entry name" value="LRR_dom_sf"/>
</dbReference>
<comment type="caution">
    <text evidence="1">The sequence shown here is derived from an EMBL/GenBank/DDBJ whole genome shotgun (WGS) entry which is preliminary data.</text>
</comment>
<proteinExistence type="predicted"/>
<dbReference type="SUPFAM" id="SSF52047">
    <property type="entry name" value="RNI-like"/>
    <property type="match status" value="1"/>
</dbReference>
<dbReference type="AlphaFoldDB" id="A0A8S0Q0H7"/>
<dbReference type="Gene3D" id="3.80.10.10">
    <property type="entry name" value="Ribonuclease Inhibitor"/>
    <property type="match status" value="1"/>
</dbReference>